<evidence type="ECO:0000313" key="2">
    <source>
        <dbReference type="EMBL" id="GFB08762.1"/>
    </source>
</evidence>
<dbReference type="EMBL" id="BKCJ010549319">
    <property type="protein sequence ID" value="GFB08762.1"/>
    <property type="molecule type" value="Genomic_DNA"/>
</dbReference>
<name>A0A699KSK1_TANCI</name>
<dbReference type="AlphaFoldDB" id="A0A699KSK1"/>
<proteinExistence type="predicted"/>
<feature type="region of interest" description="Disordered" evidence="1">
    <location>
        <begin position="70"/>
        <end position="91"/>
    </location>
</feature>
<evidence type="ECO:0000256" key="1">
    <source>
        <dbReference type="SAM" id="MobiDB-lite"/>
    </source>
</evidence>
<reference evidence="2" key="1">
    <citation type="journal article" date="2019" name="Sci. Rep.">
        <title>Draft genome of Tanacetum cinerariifolium, the natural source of mosquito coil.</title>
        <authorList>
            <person name="Yamashiro T."/>
            <person name="Shiraishi A."/>
            <person name="Satake H."/>
            <person name="Nakayama K."/>
        </authorList>
    </citation>
    <scope>NUCLEOTIDE SEQUENCE</scope>
</reference>
<organism evidence="2">
    <name type="scientific">Tanacetum cinerariifolium</name>
    <name type="common">Dalmatian daisy</name>
    <name type="synonym">Chrysanthemum cinerariifolium</name>
    <dbReference type="NCBI Taxonomy" id="118510"/>
    <lineage>
        <taxon>Eukaryota</taxon>
        <taxon>Viridiplantae</taxon>
        <taxon>Streptophyta</taxon>
        <taxon>Embryophyta</taxon>
        <taxon>Tracheophyta</taxon>
        <taxon>Spermatophyta</taxon>
        <taxon>Magnoliopsida</taxon>
        <taxon>eudicotyledons</taxon>
        <taxon>Gunneridae</taxon>
        <taxon>Pentapetalae</taxon>
        <taxon>asterids</taxon>
        <taxon>campanulids</taxon>
        <taxon>Asterales</taxon>
        <taxon>Asteraceae</taxon>
        <taxon>Asteroideae</taxon>
        <taxon>Anthemideae</taxon>
        <taxon>Anthemidinae</taxon>
        <taxon>Tanacetum</taxon>
    </lineage>
</organism>
<gene>
    <name evidence="2" type="ORF">Tci_680733</name>
</gene>
<sequence>MVLQPHSSEVEFIITCSCTNYKDILSVKIQESSNSKTKNSANSDKQDLHQRYDVYQGRLLASFQDDAKYEHGGQDTRLQSGKDDPDKRIKI</sequence>
<protein>
    <submittedName>
        <fullName evidence="2">Uncharacterized protein</fullName>
    </submittedName>
</protein>
<accession>A0A699KSK1</accession>
<comment type="caution">
    <text evidence="2">The sequence shown here is derived from an EMBL/GenBank/DDBJ whole genome shotgun (WGS) entry which is preliminary data.</text>
</comment>